<evidence type="ECO:0000313" key="2">
    <source>
        <dbReference type="EMBL" id="KAF4654876.1"/>
    </source>
</evidence>
<feature type="region of interest" description="Disordered" evidence="1">
    <location>
        <begin position="166"/>
        <end position="215"/>
    </location>
</feature>
<reference evidence="2 3" key="1">
    <citation type="submission" date="2020-04" db="EMBL/GenBank/DDBJ databases">
        <title>Perkinsus chesapeaki whole genome sequence.</title>
        <authorList>
            <person name="Bogema D.R."/>
        </authorList>
    </citation>
    <scope>NUCLEOTIDE SEQUENCE [LARGE SCALE GENOMIC DNA]</scope>
    <source>
        <strain evidence="2">ATCC PRA-425</strain>
    </source>
</reference>
<protein>
    <submittedName>
        <fullName evidence="2">Uncharacterized protein</fullName>
    </submittedName>
</protein>
<dbReference type="EMBL" id="JAAPAO010000697">
    <property type="protein sequence ID" value="KAF4654876.1"/>
    <property type="molecule type" value="Genomic_DNA"/>
</dbReference>
<keyword evidence="3" id="KW-1185">Reference proteome</keyword>
<gene>
    <name evidence="2" type="ORF">FOL47_009713</name>
</gene>
<evidence type="ECO:0000313" key="3">
    <source>
        <dbReference type="Proteomes" id="UP000591131"/>
    </source>
</evidence>
<feature type="compositionally biased region" description="Basic residues" evidence="1">
    <location>
        <begin position="197"/>
        <end position="215"/>
    </location>
</feature>
<proteinExistence type="predicted"/>
<feature type="region of interest" description="Disordered" evidence="1">
    <location>
        <begin position="67"/>
        <end position="96"/>
    </location>
</feature>
<feature type="non-terminal residue" evidence="2">
    <location>
        <position position="215"/>
    </location>
</feature>
<feature type="compositionally biased region" description="Polar residues" evidence="1">
    <location>
        <begin position="87"/>
        <end position="96"/>
    </location>
</feature>
<organism evidence="2 3">
    <name type="scientific">Perkinsus chesapeaki</name>
    <name type="common">Clam parasite</name>
    <name type="synonym">Perkinsus andrewsi</name>
    <dbReference type="NCBI Taxonomy" id="330153"/>
    <lineage>
        <taxon>Eukaryota</taxon>
        <taxon>Sar</taxon>
        <taxon>Alveolata</taxon>
        <taxon>Perkinsozoa</taxon>
        <taxon>Perkinsea</taxon>
        <taxon>Perkinsida</taxon>
        <taxon>Perkinsidae</taxon>
        <taxon>Perkinsus</taxon>
    </lineage>
</organism>
<feature type="compositionally biased region" description="Basic and acidic residues" evidence="1">
    <location>
        <begin position="68"/>
        <end position="78"/>
    </location>
</feature>
<sequence length="215" mass="23927">FAPSSNTGIYRCCGSTATRFTILKERITESGCECQPHAITETDPELEVILRYVAALDGANIEQWGQSKLKEDPVKDSEAETNEETTTRPMSVTSRASRLPRSAVLLSMPWRQPSAADVLTGGFASFCPTGKRRDILVDVIDSESRARMHHWYSKHDDQDMVRIPSDIASKTTTATASSRPVSAARRHPRPSSSGSMRGRRKTHAKSQSRHAKRWQ</sequence>
<dbReference type="Proteomes" id="UP000591131">
    <property type="component" value="Unassembled WGS sequence"/>
</dbReference>
<accession>A0A7J6L6R2</accession>
<comment type="caution">
    <text evidence="2">The sequence shown here is derived from an EMBL/GenBank/DDBJ whole genome shotgun (WGS) entry which is preliminary data.</text>
</comment>
<dbReference type="AlphaFoldDB" id="A0A7J6L6R2"/>
<name>A0A7J6L6R2_PERCH</name>
<feature type="compositionally biased region" description="Low complexity" evidence="1">
    <location>
        <begin position="168"/>
        <end position="183"/>
    </location>
</feature>
<evidence type="ECO:0000256" key="1">
    <source>
        <dbReference type="SAM" id="MobiDB-lite"/>
    </source>
</evidence>